<dbReference type="InterPro" id="IPR004158">
    <property type="entry name" value="DUF247_pln"/>
</dbReference>
<dbReference type="Pfam" id="PF03140">
    <property type="entry name" value="DUF247"/>
    <property type="match status" value="1"/>
</dbReference>
<organism evidence="2 4">
    <name type="scientific">Ziziphus jujuba</name>
    <name type="common">Chinese jujube</name>
    <name type="synonym">Ziziphus sativa</name>
    <dbReference type="NCBI Taxonomy" id="326968"/>
    <lineage>
        <taxon>Eukaryota</taxon>
        <taxon>Viridiplantae</taxon>
        <taxon>Streptophyta</taxon>
        <taxon>Embryophyta</taxon>
        <taxon>Tracheophyta</taxon>
        <taxon>Spermatophyta</taxon>
        <taxon>Magnoliopsida</taxon>
        <taxon>eudicotyledons</taxon>
        <taxon>Gunneridae</taxon>
        <taxon>Pentapetalae</taxon>
        <taxon>rosids</taxon>
        <taxon>fabids</taxon>
        <taxon>Rosales</taxon>
        <taxon>Rhamnaceae</taxon>
        <taxon>Paliureae</taxon>
        <taxon>Ziziphus</taxon>
    </lineage>
</organism>
<proteinExistence type="predicted"/>
<keyword evidence="2" id="KW-1185">Reference proteome</keyword>
<dbReference type="RefSeq" id="XP_060675238.1">
    <property type="nucleotide sequence ID" value="XM_060819255.1"/>
</dbReference>
<dbReference type="Proteomes" id="UP001652623">
    <property type="component" value="Chromosome 7"/>
</dbReference>
<dbReference type="RefSeq" id="XP_060675239.1">
    <property type="nucleotide sequence ID" value="XM_060819256.1"/>
</dbReference>
<sequence>MEEEKVLKDFPDKQITIDINTEKLERARVSPDRLPITKSPEILEPEHHIDKDLKRPEESEADGEDTNDWIIYKVPNKLRKIRPAAYTPQLVSIGPFHHGKSNLKAMEHYKAKYTNKFLKRFRNHITMKDLMDEFKELPKRIKRSYGDESFEPDNKQK</sequence>
<feature type="compositionally biased region" description="Basic and acidic residues" evidence="1">
    <location>
        <begin position="44"/>
        <end position="58"/>
    </location>
</feature>
<dbReference type="GeneID" id="107433488"/>
<name>A0ABM4AES8_ZIZJJ</name>
<evidence type="ECO:0000256" key="1">
    <source>
        <dbReference type="SAM" id="MobiDB-lite"/>
    </source>
</evidence>
<protein>
    <submittedName>
        <fullName evidence="3 4">UPF0481 protein At3g02645 isoform X2</fullName>
    </submittedName>
</protein>
<feature type="region of interest" description="Disordered" evidence="1">
    <location>
        <begin position="28"/>
        <end position="64"/>
    </location>
</feature>
<accession>A0ABM4AES8</accession>
<evidence type="ECO:0000313" key="2">
    <source>
        <dbReference type="Proteomes" id="UP001652623"/>
    </source>
</evidence>
<dbReference type="PANTHER" id="PTHR31170">
    <property type="entry name" value="BNAC04G53230D PROTEIN"/>
    <property type="match status" value="1"/>
</dbReference>
<evidence type="ECO:0000313" key="3">
    <source>
        <dbReference type="RefSeq" id="XP_060675238.1"/>
    </source>
</evidence>
<reference evidence="3 4" key="1">
    <citation type="submission" date="2025-05" db="UniProtKB">
        <authorList>
            <consortium name="RefSeq"/>
        </authorList>
    </citation>
    <scope>IDENTIFICATION</scope>
    <source>
        <tissue evidence="3 4">Seedling</tissue>
    </source>
</reference>
<evidence type="ECO:0000313" key="4">
    <source>
        <dbReference type="RefSeq" id="XP_060675239.1"/>
    </source>
</evidence>
<gene>
    <name evidence="3 4" type="primary">LOC107433488</name>
</gene>